<evidence type="ECO:0000313" key="10">
    <source>
        <dbReference type="Proteomes" id="UP001284901"/>
    </source>
</evidence>
<proteinExistence type="inferred from homology"/>
<feature type="domain" description="EamA" evidence="7">
    <location>
        <begin position="22"/>
        <end position="148"/>
    </location>
</feature>
<dbReference type="PANTHER" id="PTHR32322">
    <property type="entry name" value="INNER MEMBRANE TRANSPORTER"/>
    <property type="match status" value="1"/>
</dbReference>
<dbReference type="EMBL" id="JAWNFV010000006">
    <property type="protein sequence ID" value="MDY5140426.1"/>
    <property type="molecule type" value="Genomic_DNA"/>
</dbReference>
<dbReference type="SUPFAM" id="SSF103481">
    <property type="entry name" value="Multidrug resistance efflux transporter EmrE"/>
    <property type="match status" value="2"/>
</dbReference>
<dbReference type="PANTHER" id="PTHR32322:SF2">
    <property type="entry name" value="EAMA DOMAIN-CONTAINING PROTEIN"/>
    <property type="match status" value="1"/>
</dbReference>
<protein>
    <submittedName>
        <fullName evidence="8">DMT family transporter</fullName>
    </submittedName>
</protein>
<evidence type="ECO:0000256" key="6">
    <source>
        <dbReference type="SAM" id="Phobius"/>
    </source>
</evidence>
<feature type="transmembrane region" description="Helical" evidence="6">
    <location>
        <begin position="253"/>
        <end position="273"/>
    </location>
</feature>
<keyword evidence="3 6" id="KW-0812">Transmembrane</keyword>
<feature type="transmembrane region" description="Helical" evidence="6">
    <location>
        <begin position="131"/>
        <end position="151"/>
    </location>
</feature>
<dbReference type="GeneID" id="92814097"/>
<dbReference type="AlphaFoldDB" id="A0AAW9HK48"/>
<name>A0AAW9HK48_9ACTO</name>
<evidence type="ECO:0000259" key="7">
    <source>
        <dbReference type="Pfam" id="PF00892"/>
    </source>
</evidence>
<feature type="transmembrane region" description="Helical" evidence="6">
    <location>
        <begin position="191"/>
        <end position="211"/>
    </location>
</feature>
<evidence type="ECO:0000256" key="4">
    <source>
        <dbReference type="ARBA" id="ARBA00022989"/>
    </source>
</evidence>
<keyword evidence="4 6" id="KW-1133">Transmembrane helix</keyword>
<evidence type="ECO:0000256" key="1">
    <source>
        <dbReference type="ARBA" id="ARBA00004141"/>
    </source>
</evidence>
<evidence type="ECO:0000313" key="9">
    <source>
        <dbReference type="EMBL" id="MDY5145474.1"/>
    </source>
</evidence>
<feature type="transmembrane region" description="Helical" evidence="6">
    <location>
        <begin position="99"/>
        <end position="124"/>
    </location>
</feature>
<accession>A0AAW9HK48</accession>
<dbReference type="EMBL" id="JAWNFY010000001">
    <property type="protein sequence ID" value="MDY5145474.1"/>
    <property type="molecule type" value="Genomic_DNA"/>
</dbReference>
<feature type="transmembrane region" description="Helical" evidence="6">
    <location>
        <begin position="279"/>
        <end position="299"/>
    </location>
</feature>
<dbReference type="InterPro" id="IPR037185">
    <property type="entry name" value="EmrE-like"/>
</dbReference>
<evidence type="ECO:0000313" key="11">
    <source>
        <dbReference type="Proteomes" id="UP001288320"/>
    </source>
</evidence>
<dbReference type="InterPro" id="IPR050638">
    <property type="entry name" value="AA-Vitamin_Transporters"/>
</dbReference>
<feature type="transmembrane region" description="Helical" evidence="6">
    <location>
        <begin position="223"/>
        <end position="241"/>
    </location>
</feature>
<feature type="transmembrane region" description="Helical" evidence="6">
    <location>
        <begin position="45"/>
        <end position="62"/>
    </location>
</feature>
<gene>
    <name evidence="8" type="ORF">R6G74_03740</name>
    <name evidence="9" type="ORF">R6P33_00350</name>
</gene>
<dbReference type="Proteomes" id="UP001288320">
    <property type="component" value="Unassembled WGS sequence"/>
</dbReference>
<comment type="subcellular location">
    <subcellularLocation>
        <location evidence="1">Membrane</location>
        <topology evidence="1">Multi-pass membrane protein</topology>
    </subcellularLocation>
</comment>
<evidence type="ECO:0000256" key="2">
    <source>
        <dbReference type="ARBA" id="ARBA00007362"/>
    </source>
</evidence>
<reference evidence="8 10" key="1">
    <citation type="submission" date="2023-10" db="EMBL/GenBank/DDBJ databases">
        <title>Whole Genome based description of the genera Actinobaculum and Actinotignum reveals a complex phylogenetic relationship within the species included in the genus Actinotignum.</title>
        <authorList>
            <person name="Jensen C.S."/>
            <person name="Dargis R."/>
            <person name="Kemp M."/>
            <person name="Christensen J.J."/>
        </authorList>
    </citation>
    <scope>NUCLEOTIDE SEQUENCE</scope>
    <source>
        <strain evidence="9 10">SLA_B089</strain>
        <strain evidence="8">SLA_B245</strain>
    </source>
</reference>
<evidence type="ECO:0000313" key="8">
    <source>
        <dbReference type="EMBL" id="MDY5140426.1"/>
    </source>
</evidence>
<dbReference type="InterPro" id="IPR000620">
    <property type="entry name" value="EamA_dom"/>
</dbReference>
<keyword evidence="5 6" id="KW-0472">Membrane</keyword>
<feature type="transmembrane region" description="Helical" evidence="6">
    <location>
        <begin position="74"/>
        <end position="93"/>
    </location>
</feature>
<evidence type="ECO:0000256" key="3">
    <source>
        <dbReference type="ARBA" id="ARBA00022692"/>
    </source>
</evidence>
<comment type="similarity">
    <text evidence="2">Belongs to the EamA transporter family.</text>
</comment>
<evidence type="ECO:0000256" key="5">
    <source>
        <dbReference type="ARBA" id="ARBA00023136"/>
    </source>
</evidence>
<comment type="caution">
    <text evidence="8">The sequence shown here is derived from an EMBL/GenBank/DDBJ whole genome shotgun (WGS) entry which is preliminary data.</text>
</comment>
<sequence length="320" mass="34376">MALQRRSLVDKIAVASPRGTLAVASVLVGLVSPFITLSGENATTIVFFRFGLAFLALLPMVVHEWRQYGPMRRADLLLYAICGVCFGVDMALWTPSVLLAGPSVSAVVVNYVQALAVPLVAWLFFRNRVPWMFFVATPFSLGGIFLLSGILDGAGGSDLVRGIILSALAGLTYTVYVVLTGRTNSPHHQGTAMAIVCLVTTVVSTPLLIATHGPLSLALSASSWGWMILIALSSQVLGWLFCQASMPLVNPSVAATLILIQPLSAIVFSAVLVGERLSALQWLGAIIMLLGIFLIGRAPKRRYRLGIKRPSLRIRRRPVA</sequence>
<organism evidence="8 11">
    <name type="scientific">Actinotignum timonense</name>
    <dbReference type="NCBI Taxonomy" id="1870995"/>
    <lineage>
        <taxon>Bacteria</taxon>
        <taxon>Bacillati</taxon>
        <taxon>Actinomycetota</taxon>
        <taxon>Actinomycetes</taxon>
        <taxon>Actinomycetales</taxon>
        <taxon>Actinomycetaceae</taxon>
        <taxon>Actinotignum</taxon>
    </lineage>
</organism>
<feature type="transmembrane region" description="Helical" evidence="6">
    <location>
        <begin position="21"/>
        <end position="39"/>
    </location>
</feature>
<dbReference type="Proteomes" id="UP001284901">
    <property type="component" value="Unassembled WGS sequence"/>
</dbReference>
<dbReference type="Pfam" id="PF00892">
    <property type="entry name" value="EamA"/>
    <property type="match status" value="2"/>
</dbReference>
<dbReference type="GO" id="GO:0016020">
    <property type="term" value="C:membrane"/>
    <property type="evidence" value="ECO:0007669"/>
    <property type="project" value="UniProtKB-SubCell"/>
</dbReference>
<feature type="transmembrane region" description="Helical" evidence="6">
    <location>
        <begin position="163"/>
        <end position="179"/>
    </location>
</feature>
<dbReference type="RefSeq" id="WP_145989731.1">
    <property type="nucleotide sequence ID" value="NZ_CAUPFC010000002.1"/>
</dbReference>
<feature type="domain" description="EamA" evidence="7">
    <location>
        <begin position="161"/>
        <end position="296"/>
    </location>
</feature>
<keyword evidence="10" id="KW-1185">Reference proteome</keyword>